<name>A0AC58S2B2_TOBAC</name>
<accession>A0AC58S2B2</accession>
<evidence type="ECO:0000313" key="2">
    <source>
        <dbReference type="RefSeq" id="XP_075079090.1"/>
    </source>
</evidence>
<dbReference type="Proteomes" id="UP000790787">
    <property type="component" value="Chromosome 1"/>
</dbReference>
<organism evidence="1 2">
    <name type="scientific">Nicotiana tabacum</name>
    <name type="common">Common tobacco</name>
    <dbReference type="NCBI Taxonomy" id="4097"/>
    <lineage>
        <taxon>Eukaryota</taxon>
        <taxon>Viridiplantae</taxon>
        <taxon>Streptophyta</taxon>
        <taxon>Embryophyta</taxon>
        <taxon>Tracheophyta</taxon>
        <taxon>Spermatophyta</taxon>
        <taxon>Magnoliopsida</taxon>
        <taxon>eudicotyledons</taxon>
        <taxon>Gunneridae</taxon>
        <taxon>Pentapetalae</taxon>
        <taxon>asterids</taxon>
        <taxon>lamiids</taxon>
        <taxon>Solanales</taxon>
        <taxon>Solanaceae</taxon>
        <taxon>Nicotianoideae</taxon>
        <taxon>Nicotianeae</taxon>
        <taxon>Nicotiana</taxon>
    </lineage>
</organism>
<reference evidence="1" key="1">
    <citation type="journal article" date="2014" name="Nat. Commun.">
        <title>The tobacco genome sequence and its comparison with those of tomato and potato.</title>
        <authorList>
            <person name="Sierro N."/>
            <person name="Battey J.N."/>
            <person name="Ouadi S."/>
            <person name="Bakaher N."/>
            <person name="Bovet L."/>
            <person name="Willig A."/>
            <person name="Goepfert S."/>
            <person name="Peitsch M.C."/>
            <person name="Ivanov N.V."/>
        </authorList>
    </citation>
    <scope>NUCLEOTIDE SEQUENCE [LARGE SCALE GENOMIC DNA]</scope>
</reference>
<sequence>MPGTSSLKRSPAADLNRCHKQGKFIIKQLYIATRHQYQKSPWKRLTIGSKALPKHQFILWLILLCGSSVATKEMGNISSDCVLCGKNVKETMEHMMFAYDYSKTIWATLLQWIGERHQIGSWDEEIEWITRRAASKVRGNMLVFLFVAVVYHTWAERNQRRFHGKMIACTQRIKDIVLELHIKGRVNPNGKKN</sequence>
<proteinExistence type="predicted"/>
<protein>
    <submittedName>
        <fullName evidence="2">Uncharacterized protein LOC142164681</fullName>
    </submittedName>
</protein>
<keyword evidence="1" id="KW-1185">Reference proteome</keyword>
<reference evidence="2" key="2">
    <citation type="submission" date="2025-08" db="UniProtKB">
        <authorList>
            <consortium name="RefSeq"/>
        </authorList>
    </citation>
    <scope>IDENTIFICATION</scope>
    <source>
        <tissue evidence="2">Leaf</tissue>
    </source>
</reference>
<dbReference type="RefSeq" id="XP_075079090.1">
    <property type="nucleotide sequence ID" value="XM_075222989.1"/>
</dbReference>
<evidence type="ECO:0000313" key="1">
    <source>
        <dbReference type="Proteomes" id="UP000790787"/>
    </source>
</evidence>
<gene>
    <name evidence="2" type="primary">LOC142164681</name>
</gene>